<dbReference type="EMBL" id="JH126400">
    <property type="protein sequence ID" value="EGX93910.1"/>
    <property type="molecule type" value="Genomic_DNA"/>
</dbReference>
<dbReference type="GO" id="GO:0016887">
    <property type="term" value="F:ATP hydrolysis activity"/>
    <property type="evidence" value="ECO:0007669"/>
    <property type="project" value="InterPro"/>
</dbReference>
<dbReference type="InterPro" id="IPR038973">
    <property type="entry name" value="MutL/Mlh/Pms-like"/>
</dbReference>
<evidence type="ECO:0000313" key="2">
    <source>
        <dbReference type="Proteomes" id="UP000001610"/>
    </source>
</evidence>
<protein>
    <submittedName>
        <fullName evidence="1">DNA mismatch repair protein (Mlh3), putative</fullName>
    </submittedName>
</protein>
<keyword evidence="2" id="KW-1185">Reference proteome</keyword>
<dbReference type="GO" id="GO:0006298">
    <property type="term" value="P:mismatch repair"/>
    <property type="evidence" value="ECO:0007669"/>
    <property type="project" value="InterPro"/>
</dbReference>
<dbReference type="InterPro" id="IPR037198">
    <property type="entry name" value="MutL_C_sf"/>
</dbReference>
<dbReference type="VEuPathDB" id="FungiDB:CCM_02180"/>
<dbReference type="AlphaFoldDB" id="G3J8C1"/>
<dbReference type="SUPFAM" id="SSF118116">
    <property type="entry name" value="DNA mismatch repair protein MutL"/>
    <property type="match status" value="1"/>
</dbReference>
<sequence>MERYSSGNVLFEEVNEIFTSSSFGVIEDSELDETSMESPLPTFWKPRKGLERWPMFYLRFKIDSVVTEDALQPRSSTLAVVISLLRAVCYAFLRRHKMRPRKLLHTRQKSSLTEGGNRTLPFQNNHTNTSALGILEKSSGLSDNWRRIKVGHRAGMAVPQSSSKYSQLVGSGGQLLRVPFVDGSHNEACAGTLCIDADSHTLRDYPTRPFETFETRCPEGNEQWLEKLVQNWKNPVFDTVEPAVYQLSTDLGDFSNGGDCHSASTNISGSLSRSSLAKAKIIAQVDSKFVLIKVPLPSPVTSDVFSTDPARFALFAVDQHAADERCRLEELMTSYFQQAEGTIKPVVEPLDQSLSFDMSRKELDMFAKWKSFWEGWGIRLAAKHSRAVSGRAAGVARPLTQRDVECGRELQRRVYKNTAKLKLSSMSARHTRASSLESMPK</sequence>
<gene>
    <name evidence="1" type="ORF">CCM_02180</name>
</gene>
<dbReference type="PANTHER" id="PTHR10073:SF47">
    <property type="entry name" value="DNA MISMATCH REPAIR PROTEIN MLH3"/>
    <property type="match status" value="1"/>
</dbReference>
<dbReference type="Proteomes" id="UP000001610">
    <property type="component" value="Unassembled WGS sequence"/>
</dbReference>
<organism evidence="1 2">
    <name type="scientific">Cordyceps militaris (strain CM01)</name>
    <name type="common">Caterpillar fungus</name>
    <dbReference type="NCBI Taxonomy" id="983644"/>
    <lineage>
        <taxon>Eukaryota</taxon>
        <taxon>Fungi</taxon>
        <taxon>Dikarya</taxon>
        <taxon>Ascomycota</taxon>
        <taxon>Pezizomycotina</taxon>
        <taxon>Sordariomycetes</taxon>
        <taxon>Hypocreomycetidae</taxon>
        <taxon>Hypocreales</taxon>
        <taxon>Cordycipitaceae</taxon>
        <taxon>Cordyceps</taxon>
    </lineage>
</organism>
<dbReference type="OMA" id="HNEACAG"/>
<proteinExistence type="predicted"/>
<dbReference type="STRING" id="983644.G3J8C1"/>
<dbReference type="Gene3D" id="3.30.1540.20">
    <property type="entry name" value="MutL, C-terminal domain, dimerisation subdomain"/>
    <property type="match status" value="1"/>
</dbReference>
<dbReference type="KEGG" id="cmt:CCM_02180"/>
<evidence type="ECO:0000313" key="1">
    <source>
        <dbReference type="EMBL" id="EGX93910.1"/>
    </source>
</evidence>
<dbReference type="GO" id="GO:0140664">
    <property type="term" value="F:ATP-dependent DNA damage sensor activity"/>
    <property type="evidence" value="ECO:0007669"/>
    <property type="project" value="InterPro"/>
</dbReference>
<dbReference type="PANTHER" id="PTHR10073">
    <property type="entry name" value="DNA MISMATCH REPAIR PROTEIN MLH, PMS, MUTL"/>
    <property type="match status" value="1"/>
</dbReference>
<name>G3J8C1_CORMM</name>
<dbReference type="GO" id="GO:0032300">
    <property type="term" value="C:mismatch repair complex"/>
    <property type="evidence" value="ECO:0007669"/>
    <property type="project" value="InterPro"/>
</dbReference>
<dbReference type="InParanoid" id="G3J8C1"/>
<dbReference type="OrthoDB" id="429932at2759"/>
<dbReference type="RefSeq" id="XP_006667396.1">
    <property type="nucleotide sequence ID" value="XM_006667333.1"/>
</dbReference>
<accession>G3J8C1</accession>
<dbReference type="eggNOG" id="KOG1977">
    <property type="taxonomic scope" value="Eukaryota"/>
</dbReference>
<dbReference type="HOGENOM" id="CLU_621136_0_0_1"/>
<reference evidence="1 2" key="1">
    <citation type="journal article" date="2011" name="Genome Biol.">
        <title>Genome sequence of the insect pathogenic fungus Cordyceps militaris, a valued traditional Chinese medicine.</title>
        <authorList>
            <person name="Zheng P."/>
            <person name="Xia Y."/>
            <person name="Xiao G."/>
            <person name="Xiong C."/>
            <person name="Hu X."/>
            <person name="Zhang S."/>
            <person name="Zheng H."/>
            <person name="Huang Y."/>
            <person name="Zhou Y."/>
            <person name="Wang S."/>
            <person name="Zhao G.P."/>
            <person name="Liu X."/>
            <person name="St Leger R.J."/>
            <person name="Wang C."/>
        </authorList>
    </citation>
    <scope>NUCLEOTIDE SEQUENCE [LARGE SCALE GENOMIC DNA]</scope>
    <source>
        <strain evidence="1 2">CM01</strain>
    </source>
</reference>
<dbReference type="InterPro" id="IPR042120">
    <property type="entry name" value="MutL_C_dimsub"/>
</dbReference>
<dbReference type="GeneID" id="18164208"/>